<feature type="compositionally biased region" description="Polar residues" evidence="1">
    <location>
        <begin position="1388"/>
        <end position="1397"/>
    </location>
</feature>
<evidence type="ECO:0000313" key="6">
    <source>
        <dbReference type="Proteomes" id="UP000188912"/>
    </source>
</evidence>
<feature type="domain" description="Biofilm-associated protein BapA-like prefix-like" evidence="4">
    <location>
        <begin position="31"/>
        <end position="89"/>
    </location>
</feature>
<dbReference type="InterPro" id="IPR019960">
    <property type="entry name" value="T1SS_VCA0849"/>
</dbReference>
<feature type="domain" description="Bacterial Ig-like" evidence="3">
    <location>
        <begin position="2559"/>
        <end position="2640"/>
    </location>
</feature>
<feature type="region of interest" description="Disordered" evidence="1">
    <location>
        <begin position="133"/>
        <end position="194"/>
    </location>
</feature>
<reference evidence="5 6" key="1">
    <citation type="journal article" date="2010" name="Science">
        <title>Genomic comparison of the ants Camponotus floridanus and Harpegnathos saltator.</title>
        <authorList>
            <person name="Bonasio R."/>
            <person name="Zhang G."/>
            <person name="Ye C."/>
            <person name="Mutti N.S."/>
            <person name="Fang X."/>
            <person name="Qin N."/>
            <person name="Donahue G."/>
            <person name="Yang P."/>
            <person name="Li Q."/>
            <person name="Li C."/>
            <person name="Zhang P."/>
            <person name="Huang Z."/>
            <person name="Berger S.L."/>
            <person name="Reinberg D."/>
            <person name="Wang J."/>
            <person name="Liebig J."/>
        </authorList>
    </citation>
    <scope>NUCLEOTIDE SEQUENCE [LARGE SCALE GENOMIC DNA]</scope>
    <source>
        <strain evidence="5 6">Hsal</strain>
    </source>
</reference>
<feature type="domain" description="Bacterial Ig-like" evidence="3">
    <location>
        <begin position="1609"/>
        <end position="1700"/>
    </location>
</feature>
<feature type="region of interest" description="Disordered" evidence="1">
    <location>
        <begin position="508"/>
        <end position="558"/>
    </location>
</feature>
<feature type="compositionally biased region" description="Basic and acidic residues" evidence="1">
    <location>
        <begin position="991"/>
        <end position="1004"/>
    </location>
</feature>
<dbReference type="InterPro" id="IPR048051">
    <property type="entry name" value="BapA-like_prefix-like"/>
</dbReference>
<evidence type="ECO:0000259" key="4">
    <source>
        <dbReference type="Pfam" id="PF22783"/>
    </source>
</evidence>
<feature type="domain" description="Bacterial Ig-like" evidence="3">
    <location>
        <begin position="178"/>
        <end position="253"/>
    </location>
</feature>
<feature type="domain" description="Bacterial Ig-like" evidence="3">
    <location>
        <begin position="3733"/>
        <end position="3815"/>
    </location>
</feature>
<sequence>MPSSALKNHVNINLDTASGVINSTESAANFMLSVNVSDISNYARTGDDLIITLKDGRNYEIKDFFAHGLHFNNLVLLGADGRYLVNFDAALTSEEGEDGILDPQVVYEKLEDSSSVKTLLAILGGAGAAGGVAAAVSDGDSDKDDDRHTPPPAKGGDSTVWDNTDTDNLIEIKPGDPTKDDTPLIKGEGRPGDTIIIKDGDEEIGRIVVGDDGKWDYELPPLADGDHEITISRENPENGASGEDEHITITIDTTAPDTQTPSVTARDKNNPDGGEVSLGNEGYINPADLTISGRSGDKGNADVKNGEGNTITIYDRGEKIGEAVVDANGEWSFQPKLGEGPHRITVVEKDRAGNVKTEKVTISDPENPGETWTEEWEIRSDPVDFVIDTQAPIPTITAVWDTTGGRTGNITDPDFDGVTDERFPMIEGVSGDDSAGAGHTIVIKINGEAVATTSVGNNGKWFINLKTALAGSAFSDGIPLGNVKITVEEIDRAGNTGTSSAVEFEVVDAGPDGRPAKPDVPDMVDDTDPDNEISIRSGDDTKDNTPKLKGEGGTPGNKIVIKDGGRKIGETEINEDGTWQWGTEDDWANAGMSGGLRDGWHDITVSEEDKAGNLSEPSDKIRINVDTEAPLVPIPPTIWDNGSADVPKDPAVEVKDGLTNDNTPLLKGKESEPGNTITIVIDGKEVGETVVNEDGTWEWGSEDEWVKAGFPDGLDDGWHEITVSEEDKAGNISEPSNKVEINIDTKAPSFGDIIVIDPEDPDNPVDITGENPSNVERPVIKFPGDEDAPPKFTDKDGNEIEGADGYPKWIRDGENEDGSDNGHWEWQPKDPLPEDEDGKIHISMEDPAGNTSEKDITINIDRTPPEAVAVLESISEDTGKDAHDFITSDTTLKYFIRVEGDLGEGETVWLKITDRTQGTDEWLQAVKDEASGKWIVDREANPLSDGRYEITTVVRDRAGNAGHENTQMITINTVRPDTPGGIIVVDPDDRDGGPIDADENHPTDNNKPIIVIPGDKENPPKITDKDGNEIAGGKDEEGNPYPKWVDGEDGGHWEWQPEGELDEGDNEIHISVEDPAGNESDDSVVHIVVDTKAPLSIAKLVSISEDTGTPGDFITADKTLEFFIKVDAIDDDGNSIAKLPDDETVQLRLIRENGRPVFHSRADEDGWANANYDAESGLWKFDFTNFTLNEGNYKIETRVVDAAGNKGEINNETVIIDTQIPSKLAWLTEISDDTGLDSSDFITNDRTLKFTLESDADPLKGETVWLRFLDENGELLPDLFGVNNEKLPAGIEIDKDGWIKATQASNGKWIVDFSEEGGTQFELPDGVYLIDAQVTSRTGIGSPRLRPQRIEINTAPDSDVPGIDAVLNDGVNAAGEKVADAPKEIKNGGSTNDTTPTLKGHWEGHGRGEEVIIYIDGRQVARVALKEDGSWSWTVPNDQPLVERDASYKITVSGVNKAGNEGAQSEPRELFIDTTKPDAPDGIIVIDPDDRDGGPIDADENHPTDNNKPIIVIPGDKENPPKITDKDGNEIAGGKDEEGNPYPKWVDGEDGGHWEWQPEGELDEGDNEIHISVEDPAGNESDDSVVHIVVDTEAPDVGIPTIWDNRKNDETDYTGVIRDGEKTNDDTPAFSGKGEPGNKVVIRDNGDVIGETTVDEKGNWTWTPDERHALDDGDHTIIIEETDKAGNTGKSDGITITVDTKPDSVPEIDISIDNVGDDDHTGDIIGKLGGLTNDTHPVFKGTGSLTSVVIIYDNGREIGRVKVDSKTGDWTWGSADDWAKGWSVGLADGKHSITVKSVNAAGNVSAESPAHEFVVDTTAPLTERPTIWDNKDNGSGADYVGEIRNNGITNDDTPTFKGTSGDKGVAGLKNGEGNVITITITSRNNPENTITRTATVDKDGYWEWIPDRSLADDDYTVSVVETDKAGNESFRTQSVDFTVDTTDPAALVKVVGVILPGTSAPRTDFKAMSGDLTYYIELDDETVGLEGDEFVQLRIVGKDGQPLDGYDWVYAPGSNENGWRAEVKGLKTGDYQIEVRVIDRAGNVRDGYGHDLTVNLGEDLGKPTFSVWNDFDTPGGGGEEITDKSTTNDDTPTFRGMDTSASHEGHTITLHWKDQKTGNDREIRGVRVKEDGSWEWTAAGWANGNYEVWAEVVDAFGNRKTSDHMSFEIAREFLSHTAQLESITEDRGFDDATRHDFKTNDNTLKFTMTSDADADRGETVYLRFTDENGALLPDLVSQLVKAGVTVDRGGWIAATKDPASGKWIVDLSGENGAVEFELPEGKYLVDTIVRDGIGNTGRRYTQRVEVDMTAPDVWDEGSEGAISAWDNVGFIQGEIKNKGMTDDTTPTFRGKGEIGNSVTITVTGDNGQTETKTLIVDRRGNWEWTPENSLAEDHYTVTVSETDKAGNTADQPGMEFTVDTTPPTGTVWLERIDTDTENSHLPGTDHDFVTSHRQPKLIFEVQDLEEGVSVWVRIVADDGKGTPVTEWLEVSRGRDGYVMSTPVILEQGKYRVEMLLADEAGNVAYQPSHDLEIDYIAPVQPVIDGIWDDKPHGIGYLHDGDVTNDDTLTFNGKGEAGSVIIIRNGATELGYTIAGPNGTWTWTVPEGVIQESGHYKFNVVSVDKAGNESPESDLWDIEIDLSVPEAMAEVVSFSEDTGIGADDDASRHDGVTSDNGLVYFIKIDETAGLLKETDTVWLHITGTDTKGNPVEKWVQADQGKGYNSGFWTVNQTRAADLLRDGDYHVSAEVRSKGGNGSGESRGMDITIDTVAPENTGYVTIDHIYSNELTDTGDPDNSQWKAFNDGDLINDATPRLRGTIKLDGEWQEGDYITIKEAGRNGKVYGKATLTGETGANGEVVWEFEFIGHGINLQTGSHRLEAVLTDLAGNLSPDVRAGFGVDIIIKGWDSAGEITGAIADGDVTDDTRLIISGAAEANGEVTIIVTGPDGRPRPPDTVRVSADGHWEWRPNPPLSGDGNYKVNIKGKGISGTRPDGSVDFHFTLDTTPPEFETRLDAINEDTGFDDHDFHTSDADLILDIKITAKAVKQDDGTIIYEDYKPGDIVRVVISGGNLKKPIDLTGNITGWDYTKHEGHVKLPTGVLGDGNYTVVSWVQDKAGNKSGESKSGFTIDTQNLESGDVSITGYRDNVGEIQGDIDFEDGRSLTDDRTPEIYGKVDDLPRWLEEAWVHLSWKGPRNQGGEAWIKVSGNGEWRYQFKESDALIDGDWTLHARLENAAGGPSNGKDATVQLEVDGTVPLTPVIIGIFDDEDHYTGEVNEDLDGLTNDPTLTISGTSSNEGVTIVIYDTVDGIRTQIAEAIVVNGRWSVTLTEGTLEDGEHSITAVARTRGGSESAATEAHNFLLDTSAPDATATFVGVLDKEWGLVREGVFVTNDERPMLVFELSRPVEAEEVIFVHVIIGGKDYEFVAGAVSGSTIARAVMPSGIPWKEGHYEVITEVRDKAGNSVPRQQHDLEFDITPPPVPALDTVWDDVGNTRGIDYGGFDNPTGNILDTGKPDGINYTNDSSPTFGGTAEPGTFVDIYIDGSLAFLRIEVDENGQWSFKIPTSYLNDGRYIIAVGGRDLAGNKSEVGQSWILEVDTVVPNTASFSKLGAGNDTGWDTNDLVTSKNNPAILLNANINADRGETLYVRLVEVDKGGNPVGASGAWIEAESTGADNSWEDAWMARPSNALKDGLYRIETITIDRAGNTRGVQIQSRWILEIDTVAPDAPQIDGASTDGAIHTNRDFTVSGTAEAGSRVTLYDENGRSLGDPVRVRDDGKWTMQVHLSADGDYKLYARAEDRAGNVGEQSESAFEVHYDTRAPDTPELVSVIDDVASDILHEDAEVDVKDIHLTNDRTLTFHGISDRSEAGGTVIIRIGRVEIGRGTVGEDGAWTVDTDIPGSISDGSWDVAISVTDKAGNISSALYWKVELDTTAPDAPAVTVTVETVDGEDITITEGVETRTDKPVLSGRTEDGAVVVIYDNGTEIGRVIADGTGLWRWTPEKGLDEGKHKLTVSATDKAGNTSIATDIPSFTVDITAPDAASKITSITDDNGVAGDFVTNDRTLIINGQVEGTLQPGDMVQIRIDGGAWQNVTMGENGAWIFDNQAHELADGRHVLETRVVDKAGNFRTPYEQAVEINTDMPDRPGADDIRAWDNVGANGEELVGDAREVIEHKGTITNDTTPILEGSNGIIGGQVTIYDENGKLLATVDVKADGTWSWGTEEDWAKAGFPEGLADGGHKLVIRNVGRGGVESAGGVEFDFVVDTANPGKPASAPQAWDDHGSITGDIMTDLDGLTDDATPTVKGNAGTGKAGWTITIYDGDNVIGTTRVEADGTWAWTPQDAPGSRFGDGKHEISFTETNKAGVTGERSDSIVFEVDTGAPQALLVQVIDDEGLKTGIVPVLPGKTVETDDTTPTFQGRLSNRDGHGGETVTITIKDENGKVVAEGTVAVRADGTWEWTPQELAEGNYEVNVRATDKAGNTEAAGDTARLSISSASSTDNWAILEKITDDTGRYDNDFITREHQLVYYVKPHEELKQGETIWLRILDKDGNPLDLPGAKAAGWVQVTETKGGHYNIRFDGYELADGAYTVQTAIADMLGRLPKEPREQKLIVDSAAPDAPDADDIKAWDNVDENGNELVGDDREKIDHEGTVTNDDTPIFEGVNGDPEGQVAIYVDGRGPVFVNVNADGSWGWGTEQDWRNSGLPGLVNGKLTDGRHVVVVRNVDGAGNISDTGVEYDFVVDTKAPDAVSTITGITDDTGTDSHDFITNDADGLIIHGELNQKLAAGETVQINLDDGKGWRTVTLNEDGLTWSFGEDENGDPVLVGEGVWNVRTRVVDQAGNLGRETAQTIIVDTTGPGKGEGENENGHLTHQVTITHITDDSDPDNVVDRPKGEGAIDTGDHTPTLHGTLIWQDMTSGDWIAIYATRKDGERVLLGKAVISEDGASWSFTPPEDMDFGDYHLEVVLMDVAGNEGVSDSIDITIATNPVNVAVIDSISDDTGTDSHDFLTSDNTLIIHAKVKDMAGNDLGADGLDERHGDFVEIRISGRNGTDSGWQKAVWNAENKTWDLDYTRVTLQDGDYTLESRISNKYGTHSDADRQALEVDTVAPTLDSIEITGYVDAIDLPNGKGIADAKTHEAVISSGGITDDRYGTLRGTFSGALAPDAILVLYDKAGVRFGEVEIDNTRRSWLYRFGEGKNPVLDNNSEHDFFVQVEDYAGNIGNASTAFNLHVSVAISVETVTVANNTPWLRGDVDFDPRHGEYVEIVVRDKAGTVRETYRSDQMDDQFHIVDGRWGVQVRKEANLEDGSYEVEAYLKDKSGKLIAQDNTSDELNIERMPEISIGVSDTVAGQTATAVTMDEHGNWMIMSNQYVFIQNATNNSDLGNFTSIQLEVPRYGLGRREYAVSATWMDYDRNGRMDLFANDSWYGNGQQAHINLGNGRFEAGQIGGPRNGGYTHVYWGGIVAFDKTGGGYLSLAYGDALAGDTDTNGGANADSQIAISRRGDGFDGLNATGDAFTGSAWDSFRNDKNYAQQPTGSDPWFDPARGNFGNSQMDRELSTIDLDNNGTVDLLFHGSTYYYNGAAGGSKIGGKNNRPTNSTRGTEDWSTGRYNLVFASNEGGHDWNTKQVVEDVFLNTYISEPQANNISMTWADFDGDGYMDLYMGMGYGIGGHSVWEGRILFNDGHGRITSTKPNAVGEAGDKIAWMGETHASGPSIALDWDHDGRMDIIELPSLGARGGVSTADQRGPITLYRNKGDGFLANGMFETSNLLGGNNTIGSNDDFVTGVAAIDVNWDGARDLMVFTSKGNTRIIMGDAVEDGTSLHFKLLDQGGINALMGNTVQLYDSKGKLVSSQIINPQSGNGTNDSTGIVDFYGLDANEEYDLLLLRNVDGQSVHIGGRAGLGDREDILVNKGWHGFKAGPAYEAHVLTAELGDGVAASPKPVTIVGTGYNDVFLATAGGKVYNGAGGTIDIDGDRQWSDTGGQDIVDFMLAGDRDLTVDLNRSTSQVFTRDGQYHGTLLDIEGLYGGNGNDVFIGNSRDNVFNGRGGDDIFHLGKGGHTVLLYELLDDAEEADSTGGNGHDTAYGFHVGFFEVDRDADRIDLSDLLKGRGVNADNVSEYLKAESDGHGNTVISIDLDGAGGDFSSQALLTLNGVDVDLQTLLSNHQIII</sequence>
<feature type="domain" description="Bacterial Ig-like" evidence="3">
    <location>
        <begin position="1001"/>
        <end position="1091"/>
    </location>
</feature>
<dbReference type="NCBIfam" id="NF033510">
    <property type="entry name" value="Ca_tandemer"/>
    <property type="match status" value="12"/>
</dbReference>
<evidence type="ECO:0000259" key="3">
    <source>
        <dbReference type="Pfam" id="PF19077"/>
    </source>
</evidence>
<gene>
    <name evidence="5" type="ORF">BHV28_12260</name>
</gene>
<feature type="region of interest" description="Disordered" evidence="1">
    <location>
        <begin position="4640"/>
        <end position="4659"/>
    </location>
</feature>
<reference evidence="5 6" key="2">
    <citation type="journal article" date="2016" name="Sci. Rep.">
        <title>The genome of Rhizobiales bacteria in predatory ants reveals urease gene functions but no genes for nitrogen fixation.</title>
        <authorList>
            <person name="Neuvonen M.M."/>
            <person name="Tamarit D."/>
            <person name="Naslund K."/>
            <person name="Liebig J."/>
            <person name="Feldhaar H."/>
            <person name="Moran N.A."/>
            <person name="Guy L."/>
            <person name="Andersson S.G."/>
        </authorList>
    </citation>
    <scope>NUCLEOTIDE SEQUENCE [LARGE SCALE GENOMIC DNA]</scope>
    <source>
        <strain evidence="5 6">Hsal</strain>
    </source>
</reference>
<protein>
    <submittedName>
        <fullName evidence="5">Extracellular protein</fullName>
    </submittedName>
</protein>
<keyword evidence="6" id="KW-1185">Reference proteome</keyword>
<dbReference type="Gene3D" id="3.30.420.430">
    <property type="match status" value="1"/>
</dbReference>
<feature type="domain" description="Bacterial Ig-like" evidence="3">
    <location>
        <begin position="4283"/>
        <end position="4381"/>
    </location>
</feature>
<evidence type="ECO:0000256" key="1">
    <source>
        <dbReference type="SAM" id="MobiDB-lite"/>
    </source>
</evidence>
<dbReference type="SUPFAM" id="SSF51120">
    <property type="entry name" value="beta-Roll"/>
    <property type="match status" value="1"/>
</dbReference>
<feature type="region of interest" description="Disordered" evidence="1">
    <location>
        <begin position="769"/>
        <end position="835"/>
    </location>
</feature>
<feature type="region of interest" description="Disordered" evidence="1">
    <location>
        <begin position="991"/>
        <end position="1041"/>
    </location>
</feature>
<dbReference type="Pfam" id="PF12245">
    <property type="entry name" value="Big_3_2"/>
    <property type="match status" value="1"/>
</dbReference>
<dbReference type="KEGG" id="thd:BHV28_12260"/>
<feature type="compositionally biased region" description="Basic and acidic residues" evidence="1">
    <location>
        <begin position="537"/>
        <end position="550"/>
    </location>
</feature>
<feature type="domain" description="Bacterial Ig-like" evidence="3">
    <location>
        <begin position="3511"/>
        <end position="3599"/>
    </location>
</feature>
<feature type="domain" description="Ig-like" evidence="2">
    <location>
        <begin position="1188"/>
        <end position="1217"/>
    </location>
</feature>
<feature type="compositionally biased region" description="Basic and acidic residues" evidence="1">
    <location>
        <begin position="1014"/>
        <end position="1037"/>
    </location>
</feature>
<dbReference type="InterPro" id="IPR013783">
    <property type="entry name" value="Ig-like_fold"/>
</dbReference>
<feature type="region of interest" description="Disordered" evidence="1">
    <location>
        <begin position="1383"/>
        <end position="1403"/>
    </location>
</feature>
<dbReference type="NCBIfam" id="NF033677">
    <property type="entry name" value="biofilm_BapA_N"/>
    <property type="match status" value="1"/>
</dbReference>
<feature type="compositionally biased region" description="Basic and acidic residues" evidence="1">
    <location>
        <begin position="788"/>
        <end position="798"/>
    </location>
</feature>
<feature type="domain" description="Bacterial Ig-like" evidence="3">
    <location>
        <begin position="2085"/>
        <end position="2169"/>
    </location>
</feature>
<dbReference type="STRING" id="1902579.BHV28_12260"/>
<feature type="domain" description="Bacterial Ig-like" evidence="3">
    <location>
        <begin position="4412"/>
        <end position="4487"/>
    </location>
</feature>
<feature type="compositionally biased region" description="Basic and acidic residues" evidence="1">
    <location>
        <begin position="820"/>
        <end position="835"/>
    </location>
</feature>
<feature type="region of interest" description="Disordered" evidence="1">
    <location>
        <begin position="1617"/>
        <end position="1637"/>
    </location>
</feature>
<dbReference type="EMBL" id="CP017315">
    <property type="protein sequence ID" value="AQS41911.1"/>
    <property type="molecule type" value="Genomic_DNA"/>
</dbReference>
<organism evidence="5 6">
    <name type="scientific">Candidatus Tokpelaia hoelldobleri</name>
    <dbReference type="NCBI Taxonomy" id="1902579"/>
    <lineage>
        <taxon>Bacteria</taxon>
        <taxon>Pseudomonadati</taxon>
        <taxon>Pseudomonadota</taxon>
        <taxon>Alphaproteobacteria</taxon>
        <taxon>Hyphomicrobiales</taxon>
        <taxon>Candidatus Tokpelaia</taxon>
    </lineage>
</organism>
<accession>A0A1U9JVP1</accession>
<feature type="domain" description="Bacterial Ig-like" evidence="3">
    <location>
        <begin position="305"/>
        <end position="360"/>
    </location>
</feature>
<feature type="compositionally biased region" description="Acidic residues" evidence="1">
    <location>
        <begin position="522"/>
        <end position="531"/>
    </location>
</feature>
<feature type="compositionally biased region" description="Basic and acidic residues" evidence="1">
    <location>
        <begin position="1515"/>
        <end position="1538"/>
    </location>
</feature>
<feature type="compositionally biased region" description="Basic and acidic residues" evidence="1">
    <location>
        <begin position="1492"/>
        <end position="1505"/>
    </location>
</feature>
<dbReference type="InterPro" id="IPR022038">
    <property type="entry name" value="Ig-like_bact"/>
</dbReference>
<feature type="domain" description="Bacterial Ig-like" evidence="3">
    <location>
        <begin position="2333"/>
        <end position="2420"/>
    </location>
</feature>
<feature type="domain" description="Bacterial Ig-like" evidence="3">
    <location>
        <begin position="1502"/>
        <end position="1592"/>
    </location>
</feature>
<dbReference type="InterPro" id="IPR011049">
    <property type="entry name" value="Serralysin-like_metalloprot_C"/>
</dbReference>
<feature type="domain" description="Bacterial Ig-like" evidence="3">
    <location>
        <begin position="4049"/>
        <end position="4140"/>
    </location>
</feature>
<feature type="compositionally biased region" description="Low complexity" evidence="1">
    <location>
        <begin position="252"/>
        <end position="261"/>
    </location>
</feature>
<feature type="region of interest" description="Disordered" evidence="1">
    <location>
        <begin position="1492"/>
        <end position="1542"/>
    </location>
</feature>
<name>A0A1U9JVP1_9HYPH</name>
<feature type="region of interest" description="Disordered" evidence="1">
    <location>
        <begin position="2405"/>
        <end position="2424"/>
    </location>
</feature>
<dbReference type="SUPFAM" id="SSF69318">
    <property type="entry name" value="Integrin alpha N-terminal domain"/>
    <property type="match status" value="1"/>
</dbReference>
<dbReference type="NCBIfam" id="TIGR03661">
    <property type="entry name" value="T1SS_VCA0849"/>
    <property type="match status" value="1"/>
</dbReference>
<feature type="domain" description="Bacterial Ig-like" evidence="3">
    <location>
        <begin position="3851"/>
        <end position="3933"/>
    </location>
</feature>
<feature type="region of interest" description="Disordered" evidence="1">
    <location>
        <begin position="4408"/>
        <end position="4431"/>
    </location>
</feature>
<feature type="domain" description="Bacterial Ig-like" evidence="3">
    <location>
        <begin position="1389"/>
        <end position="1474"/>
    </location>
</feature>
<evidence type="ECO:0000259" key="2">
    <source>
        <dbReference type="Pfam" id="PF12245"/>
    </source>
</evidence>
<feature type="region of interest" description="Disordered" evidence="1">
    <location>
        <begin position="252"/>
        <end position="303"/>
    </location>
</feature>
<feature type="compositionally biased region" description="Basic and acidic residues" evidence="1">
    <location>
        <begin position="4643"/>
        <end position="4653"/>
    </location>
</feature>
<feature type="domain" description="Bacterial Ig-like" evidence="3">
    <location>
        <begin position="1841"/>
        <end position="1941"/>
    </location>
</feature>
<proteinExistence type="predicted"/>
<dbReference type="Pfam" id="PF22783">
    <property type="entry name" value="BapA_N"/>
    <property type="match status" value="1"/>
</dbReference>
<feature type="domain" description="Bacterial Ig-like" evidence="3">
    <location>
        <begin position="648"/>
        <end position="745"/>
    </location>
</feature>
<dbReference type="Pfam" id="PF19077">
    <property type="entry name" value="Big_13"/>
    <property type="match status" value="20"/>
</dbReference>
<evidence type="ECO:0000313" key="5">
    <source>
        <dbReference type="EMBL" id="AQS41911.1"/>
    </source>
</evidence>
<feature type="domain" description="Bacterial Ig-like" evidence="3">
    <location>
        <begin position="1730"/>
        <end position="1817"/>
    </location>
</feature>
<dbReference type="InterPro" id="IPR044016">
    <property type="entry name" value="Big_13"/>
</dbReference>
<feature type="domain" description="Bacterial Ig-like" evidence="3">
    <location>
        <begin position="875"/>
        <end position="973"/>
    </location>
</feature>
<feature type="compositionally biased region" description="Basic and acidic residues" evidence="1">
    <location>
        <begin position="173"/>
        <end position="194"/>
    </location>
</feature>
<dbReference type="InterPro" id="IPR028994">
    <property type="entry name" value="Integrin_alpha_N"/>
</dbReference>
<feature type="domain" description="Bacterial Ig-like" evidence="3">
    <location>
        <begin position="3960"/>
        <end position="4036"/>
    </location>
</feature>
<dbReference type="Proteomes" id="UP000188912">
    <property type="component" value="Chromosome"/>
</dbReference>
<dbReference type="Gene3D" id="2.60.40.10">
    <property type="entry name" value="Immunoglobulins"/>
    <property type="match status" value="36"/>
</dbReference>